<keyword evidence="1" id="KW-0547">Nucleotide-binding</keyword>
<feature type="region of interest" description="Disordered" evidence="3">
    <location>
        <begin position="498"/>
        <end position="521"/>
    </location>
</feature>
<dbReference type="OrthoDB" id="430679at2759"/>
<feature type="region of interest" description="Disordered" evidence="3">
    <location>
        <begin position="106"/>
        <end position="137"/>
    </location>
</feature>
<reference evidence="5 6" key="1">
    <citation type="journal article" date="2010" name="Nature">
        <title>The Ectocarpus genome and the independent evolution of multicellularity in brown algae.</title>
        <authorList>
            <person name="Cock J.M."/>
            <person name="Sterck L."/>
            <person name="Rouze P."/>
            <person name="Scornet D."/>
            <person name="Allen A.E."/>
            <person name="Amoutzias G."/>
            <person name="Anthouard V."/>
            <person name="Artiguenave F."/>
            <person name="Aury J.M."/>
            <person name="Badger J.H."/>
            <person name="Beszteri B."/>
            <person name="Billiau K."/>
            <person name="Bonnet E."/>
            <person name="Bothwell J.H."/>
            <person name="Bowler C."/>
            <person name="Boyen C."/>
            <person name="Brownlee C."/>
            <person name="Carrano C.J."/>
            <person name="Charrier B."/>
            <person name="Cho G.Y."/>
            <person name="Coelho S.M."/>
            <person name="Collen J."/>
            <person name="Corre E."/>
            <person name="Da Silva C."/>
            <person name="Delage L."/>
            <person name="Delaroque N."/>
            <person name="Dittami S.M."/>
            <person name="Doulbeau S."/>
            <person name="Elias M."/>
            <person name="Farnham G."/>
            <person name="Gachon C.M."/>
            <person name="Gschloessl B."/>
            <person name="Heesch S."/>
            <person name="Jabbari K."/>
            <person name="Jubin C."/>
            <person name="Kawai H."/>
            <person name="Kimura K."/>
            <person name="Kloareg B."/>
            <person name="Kupper F.C."/>
            <person name="Lang D."/>
            <person name="Le Bail A."/>
            <person name="Leblanc C."/>
            <person name="Lerouge P."/>
            <person name="Lohr M."/>
            <person name="Lopez P.J."/>
            <person name="Martens C."/>
            <person name="Maumus F."/>
            <person name="Michel G."/>
            <person name="Miranda-Saavedra D."/>
            <person name="Morales J."/>
            <person name="Moreau H."/>
            <person name="Motomura T."/>
            <person name="Nagasato C."/>
            <person name="Napoli C.A."/>
            <person name="Nelson D.R."/>
            <person name="Nyvall-Collen P."/>
            <person name="Peters A.F."/>
            <person name="Pommier C."/>
            <person name="Potin P."/>
            <person name="Poulain J."/>
            <person name="Quesneville H."/>
            <person name="Read B."/>
            <person name="Rensing S.A."/>
            <person name="Ritter A."/>
            <person name="Rousvoal S."/>
            <person name="Samanta M."/>
            <person name="Samson G."/>
            <person name="Schroeder D.C."/>
            <person name="Segurens B."/>
            <person name="Strittmatter M."/>
            <person name="Tonon T."/>
            <person name="Tregear J.W."/>
            <person name="Valentin K."/>
            <person name="von Dassow P."/>
            <person name="Yamagishi T."/>
            <person name="Van de Peer Y."/>
            <person name="Wincker P."/>
        </authorList>
    </citation>
    <scope>NUCLEOTIDE SEQUENCE [LARGE SCALE GENOMIC DNA]</scope>
    <source>
        <strain evidence="6">Ec32 / CCAP1310/4</strain>
    </source>
</reference>
<dbReference type="EMBL" id="FN648144">
    <property type="protein sequence ID" value="CBJ29745.1"/>
    <property type="molecule type" value="Genomic_DNA"/>
</dbReference>
<evidence type="ECO:0000256" key="2">
    <source>
        <dbReference type="ARBA" id="ARBA00022840"/>
    </source>
</evidence>
<feature type="compositionally biased region" description="Gly residues" evidence="3">
    <location>
        <begin position="114"/>
        <end position="137"/>
    </location>
</feature>
<dbReference type="GO" id="GO:0005524">
    <property type="term" value="F:ATP binding"/>
    <property type="evidence" value="ECO:0007669"/>
    <property type="project" value="UniProtKB-KW"/>
</dbReference>
<proteinExistence type="predicted"/>
<evidence type="ECO:0000256" key="1">
    <source>
        <dbReference type="ARBA" id="ARBA00022741"/>
    </source>
</evidence>
<feature type="compositionally biased region" description="Basic and acidic residues" evidence="3">
    <location>
        <begin position="463"/>
        <end position="481"/>
    </location>
</feature>
<dbReference type="InterPro" id="IPR027417">
    <property type="entry name" value="P-loop_NTPase"/>
</dbReference>
<dbReference type="GO" id="GO:0016301">
    <property type="term" value="F:kinase activity"/>
    <property type="evidence" value="ECO:0007669"/>
    <property type="project" value="InterPro"/>
</dbReference>
<feature type="compositionally biased region" description="Low complexity" evidence="3">
    <location>
        <begin position="387"/>
        <end position="403"/>
    </location>
</feature>
<evidence type="ECO:0000256" key="3">
    <source>
        <dbReference type="SAM" id="MobiDB-lite"/>
    </source>
</evidence>
<sequence>MGRSKESIKSSPDPTVTVTTTAVRASMQQPVCDCEGCEDTTTATAASDWYEKPPDWAEKPARWPENRAVVAATEKAADGCCSSDFGGSSAVDWRCEEARLSVWPVDADKKSNSGSGGGNDYGDDAGGVEGQDGGDGGVEGYDFSRSTEANYEVKVEVENGTFAERFGEARSLLDYSYHSHYTLERQHVQDDILQEALRTKTPGSLENPWAVFTAGAMGAGKSHVMGVLGERGLFPMDAFVQVDPDSLRRKLPEMEGYVRSDPGTAGSLTHKEAGLLAELLEETALLQGRNILVDGSMRNGEWYAEHVGDLRRRFPRLRVAIIHVWAPEEEVMKRAVRRGLTTGRVIPPSVLRDTIRAVPRSVEMLAPLADYCVRIDNVGDDWRRQSQESQQQQNRRPLRQQNNCLVSSDMSEMVLMPASNEEMSEMMVVSSSARLQSSDMPEISRPVGSSLDVPTACTACTGDETRSAAEGGGEGRSRAHSEVPAVIMPVLATSGETWESFRRTFAQDPPPPPPPIGNPHE</sequence>
<dbReference type="Pfam" id="PF06414">
    <property type="entry name" value="Zeta_toxin"/>
    <property type="match status" value="1"/>
</dbReference>
<gene>
    <name evidence="5" type="ORF">Esi_0160_0041</name>
</gene>
<evidence type="ECO:0000313" key="6">
    <source>
        <dbReference type="Proteomes" id="UP000002630"/>
    </source>
</evidence>
<keyword evidence="6" id="KW-1185">Reference proteome</keyword>
<feature type="region of interest" description="Disordered" evidence="3">
    <location>
        <begin position="383"/>
        <end position="403"/>
    </location>
</feature>
<evidence type="ECO:0000313" key="5">
    <source>
        <dbReference type="EMBL" id="CBJ29745.1"/>
    </source>
</evidence>
<dbReference type="SUPFAM" id="SSF52540">
    <property type="entry name" value="P-loop containing nucleoside triphosphate hydrolases"/>
    <property type="match status" value="1"/>
</dbReference>
<dbReference type="AlphaFoldDB" id="D7FLS0"/>
<keyword evidence="2" id="KW-0067">ATP-binding</keyword>
<dbReference type="EMBL" id="FN649734">
    <property type="protein sequence ID" value="CBJ29745.1"/>
    <property type="molecule type" value="Genomic_DNA"/>
</dbReference>
<feature type="region of interest" description="Disordered" evidence="3">
    <location>
        <begin position="463"/>
        <end position="485"/>
    </location>
</feature>
<dbReference type="Gene3D" id="3.40.50.300">
    <property type="entry name" value="P-loop containing nucleotide triphosphate hydrolases"/>
    <property type="match status" value="1"/>
</dbReference>
<name>D7FLS0_ECTSI</name>
<protein>
    <recommendedName>
        <fullName evidence="4">Zeta toxin domain-containing protein</fullName>
    </recommendedName>
</protein>
<dbReference type="InParanoid" id="D7FLS0"/>
<feature type="compositionally biased region" description="Pro residues" evidence="3">
    <location>
        <begin position="508"/>
        <end position="521"/>
    </location>
</feature>
<dbReference type="Proteomes" id="UP000002630">
    <property type="component" value="Linkage Group LG09"/>
</dbReference>
<dbReference type="eggNOG" id="ENOG502S1DY">
    <property type="taxonomic scope" value="Eukaryota"/>
</dbReference>
<accession>D7FLS0</accession>
<dbReference type="InterPro" id="IPR010488">
    <property type="entry name" value="Zeta_toxin_domain"/>
</dbReference>
<organism evidence="5 6">
    <name type="scientific">Ectocarpus siliculosus</name>
    <name type="common">Brown alga</name>
    <name type="synonym">Conferva siliculosa</name>
    <dbReference type="NCBI Taxonomy" id="2880"/>
    <lineage>
        <taxon>Eukaryota</taxon>
        <taxon>Sar</taxon>
        <taxon>Stramenopiles</taxon>
        <taxon>Ochrophyta</taxon>
        <taxon>PX clade</taxon>
        <taxon>Phaeophyceae</taxon>
        <taxon>Ectocarpales</taxon>
        <taxon>Ectocarpaceae</taxon>
        <taxon>Ectocarpus</taxon>
    </lineage>
</organism>
<feature type="domain" description="Zeta toxin" evidence="4">
    <location>
        <begin position="198"/>
        <end position="367"/>
    </location>
</feature>
<evidence type="ECO:0000259" key="4">
    <source>
        <dbReference type="Pfam" id="PF06414"/>
    </source>
</evidence>